<keyword evidence="2" id="KW-0548">Nucleotidyltransferase</keyword>
<dbReference type="SUPFAM" id="SSF52540">
    <property type="entry name" value="P-loop containing nucleoside triphosphate hydrolases"/>
    <property type="match status" value="1"/>
</dbReference>
<dbReference type="GO" id="GO:0009360">
    <property type="term" value="C:DNA polymerase III complex"/>
    <property type="evidence" value="ECO:0007669"/>
    <property type="project" value="TreeGrafter"/>
</dbReference>
<evidence type="ECO:0000313" key="6">
    <source>
        <dbReference type="Proteomes" id="UP000005010"/>
    </source>
</evidence>
<dbReference type="eggNOG" id="COG1466">
    <property type="taxonomic scope" value="Bacteria"/>
</dbReference>
<dbReference type="KEGG" id="hce:HCW_02205"/>
<dbReference type="InterPro" id="IPR027417">
    <property type="entry name" value="P-loop_NTPase"/>
</dbReference>
<dbReference type="PANTHER" id="PTHR34388:SF1">
    <property type="entry name" value="DNA POLYMERASE III SUBUNIT DELTA"/>
    <property type="match status" value="1"/>
</dbReference>
<dbReference type="Proteomes" id="UP000005010">
    <property type="component" value="Chromosome"/>
</dbReference>
<evidence type="ECO:0000256" key="4">
    <source>
        <dbReference type="ARBA" id="ARBA00022932"/>
    </source>
</evidence>
<dbReference type="AlphaFoldDB" id="I0ELA5"/>
<dbReference type="GO" id="GO:0006261">
    <property type="term" value="P:DNA-templated DNA replication"/>
    <property type="evidence" value="ECO:0007669"/>
    <property type="project" value="TreeGrafter"/>
</dbReference>
<dbReference type="STRING" id="182217.HCW_02205"/>
<dbReference type="NCBIfam" id="TIGR01128">
    <property type="entry name" value="holA"/>
    <property type="match status" value="1"/>
</dbReference>
<dbReference type="GO" id="GO:0003677">
    <property type="term" value="F:DNA binding"/>
    <property type="evidence" value="ECO:0007669"/>
    <property type="project" value="InterPro"/>
</dbReference>
<reference evidence="6" key="1">
    <citation type="submission" date="2012-04" db="EMBL/GenBank/DDBJ databases">
        <title>Complete genome sequence of Helicobacter cetorum strain MIT 00-7128.</title>
        <authorList>
            <person name="Kersulyte D."/>
            <person name="Berg D.E."/>
        </authorList>
    </citation>
    <scope>NUCLEOTIDE SEQUENCE [LARGE SCALE GENOMIC DNA]</scope>
    <source>
        <strain evidence="6">MIT 00-7128</strain>
    </source>
</reference>
<name>I0ELA5_HELC0</name>
<keyword evidence="6" id="KW-1185">Reference proteome</keyword>
<dbReference type="RefSeq" id="WP_014660596.1">
    <property type="nucleotide sequence ID" value="NC_017737.1"/>
</dbReference>
<sequence>MYRNKKLGKLYRNDLENYLATKLPKALLLYGESDFFIRHYMKKVSALIKEQNPSIEIYAINSIDYEPDKILSLLEQDSLFGEPSLVILELESAILQKMRKKFKEEDIKLFLKALERHSANRLIIGLYGAKSDEASKYKRLSDTLLKAFHQSPMKEELTYARFFMPSVSESLGFLQISAQDLQIEINTHLLGALLEIDNNDLSIAHSDLQKFAILKRPINIEDVKELSSCAGDMDLQKLFEALFSRQNVLSVYQYLLKEGIKDLDILRGLERYFYQLFLFFAHIKTTGAVNATEVLGYAPPKTIIENYTKRALRLKELGYKQIFELFRLWHIQSMQGKKELGLLYLIKIQGYLR</sequence>
<dbReference type="HOGENOM" id="CLU_073022_0_0_7"/>
<evidence type="ECO:0000256" key="3">
    <source>
        <dbReference type="ARBA" id="ARBA00022705"/>
    </source>
</evidence>
<evidence type="ECO:0000256" key="1">
    <source>
        <dbReference type="ARBA" id="ARBA00022679"/>
    </source>
</evidence>
<dbReference type="PANTHER" id="PTHR34388">
    <property type="entry name" value="DNA POLYMERASE III SUBUNIT DELTA"/>
    <property type="match status" value="1"/>
</dbReference>
<protein>
    <submittedName>
        <fullName evidence="5">DNA polymerase III subunit delta</fullName>
    </submittedName>
</protein>
<keyword evidence="1" id="KW-0808">Transferase</keyword>
<dbReference type="GO" id="GO:0003887">
    <property type="term" value="F:DNA-directed DNA polymerase activity"/>
    <property type="evidence" value="ECO:0007669"/>
    <property type="project" value="UniProtKB-KW"/>
</dbReference>
<evidence type="ECO:0000313" key="5">
    <source>
        <dbReference type="EMBL" id="AFI03724.1"/>
    </source>
</evidence>
<dbReference type="InterPro" id="IPR005790">
    <property type="entry name" value="DNA_polIII_delta"/>
</dbReference>
<dbReference type="PATRIC" id="fig|182217.3.peg.457"/>
<keyword evidence="4" id="KW-0239">DNA-directed DNA polymerase</keyword>
<dbReference type="EMBL" id="CP003479">
    <property type="protein sequence ID" value="AFI03724.1"/>
    <property type="molecule type" value="Genomic_DNA"/>
</dbReference>
<proteinExistence type="predicted"/>
<evidence type="ECO:0000256" key="2">
    <source>
        <dbReference type="ARBA" id="ARBA00022695"/>
    </source>
</evidence>
<organism evidence="5 6">
    <name type="scientific">Helicobacter cetorum (strain ATCC BAA-429 / MIT 00-7128)</name>
    <dbReference type="NCBI Taxonomy" id="182217"/>
    <lineage>
        <taxon>Bacteria</taxon>
        <taxon>Pseudomonadati</taxon>
        <taxon>Campylobacterota</taxon>
        <taxon>Epsilonproteobacteria</taxon>
        <taxon>Campylobacterales</taxon>
        <taxon>Helicobacteraceae</taxon>
        <taxon>Helicobacter</taxon>
    </lineage>
</organism>
<accession>I0ELA5</accession>
<keyword evidence="3" id="KW-0235">DNA replication</keyword>
<gene>
    <name evidence="5" type="ordered locus">HCW_02205</name>
</gene>
<dbReference type="Gene3D" id="3.40.50.300">
    <property type="entry name" value="P-loop containing nucleotide triphosphate hydrolases"/>
    <property type="match status" value="1"/>
</dbReference>